<dbReference type="PANTHER" id="PTHR40078:SF1">
    <property type="entry name" value="INTEGRAL MEMBRANE PROTEIN"/>
    <property type="match status" value="1"/>
</dbReference>
<gene>
    <name evidence="2" type="ORF">BKG96_07210</name>
</gene>
<name>A0A1V3KKD7_9PAST</name>
<keyword evidence="1" id="KW-1133">Transmembrane helix</keyword>
<proteinExistence type="predicted"/>
<dbReference type="RefSeq" id="WP_077586920.1">
    <property type="nucleotide sequence ID" value="NZ_MLAE01000031.1"/>
</dbReference>
<feature type="transmembrane region" description="Helical" evidence="1">
    <location>
        <begin position="165"/>
        <end position="184"/>
    </location>
</feature>
<feature type="transmembrane region" description="Helical" evidence="1">
    <location>
        <begin position="25"/>
        <end position="47"/>
    </location>
</feature>
<dbReference type="InterPro" id="IPR038750">
    <property type="entry name" value="YczE/YyaS-like"/>
</dbReference>
<evidence type="ECO:0008006" key="4">
    <source>
        <dbReference type="Google" id="ProtNLM"/>
    </source>
</evidence>
<protein>
    <recommendedName>
        <fullName evidence="4">YitT family protein</fullName>
    </recommendedName>
</protein>
<accession>A0A1V3KKD7</accession>
<reference evidence="3" key="1">
    <citation type="submission" date="2016-10" db="EMBL/GenBank/DDBJ databases">
        <title>Rodentibacter gen. nov. and new species.</title>
        <authorList>
            <person name="Christensen H."/>
        </authorList>
    </citation>
    <scope>NUCLEOTIDE SEQUENCE [LARGE SCALE GENOMIC DNA]</scope>
    <source>
        <strain evidence="3">Ppn152</strain>
    </source>
</reference>
<sequence length="220" mass="23828">MKKARAIPHTNWAASSLWSIESKTICVLLFALAILGIGDGLIVLSHFGSTPWTVLSQGIALQSSISIGWASFFISVVVMLAWLPLKLRFGLGTLLNIIMIAFFLDITTKILPEPTALLSRMTFGIIGIFLYGLGTALYLTCHLGAGPRDGLMVGICQRFHLKVGFVRTAIEISVCLFGFFLGGIVGIGTLIFAAGIGWIVQGCLELIVRFSHSLNETHKF</sequence>
<dbReference type="AlphaFoldDB" id="A0A1V3KKD7"/>
<feature type="transmembrane region" description="Helical" evidence="1">
    <location>
        <begin position="59"/>
        <end position="82"/>
    </location>
</feature>
<organism evidence="2 3">
    <name type="scientific">Rodentibacter caecimuris</name>
    <dbReference type="NCBI Taxonomy" id="1796644"/>
    <lineage>
        <taxon>Bacteria</taxon>
        <taxon>Pseudomonadati</taxon>
        <taxon>Pseudomonadota</taxon>
        <taxon>Gammaproteobacteria</taxon>
        <taxon>Pasteurellales</taxon>
        <taxon>Pasteurellaceae</taxon>
        <taxon>Rodentibacter</taxon>
    </lineage>
</organism>
<dbReference type="PANTHER" id="PTHR40078">
    <property type="entry name" value="INTEGRAL MEMBRANE PROTEIN-RELATED"/>
    <property type="match status" value="1"/>
</dbReference>
<dbReference type="EMBL" id="MLAE01000031">
    <property type="protein sequence ID" value="OOF78127.1"/>
    <property type="molecule type" value="Genomic_DNA"/>
</dbReference>
<feature type="transmembrane region" description="Helical" evidence="1">
    <location>
        <begin position="89"/>
        <end position="111"/>
    </location>
</feature>
<evidence type="ECO:0000313" key="2">
    <source>
        <dbReference type="EMBL" id="OOF78127.1"/>
    </source>
</evidence>
<feature type="transmembrane region" description="Helical" evidence="1">
    <location>
        <begin position="123"/>
        <end position="145"/>
    </location>
</feature>
<feature type="transmembrane region" description="Helical" evidence="1">
    <location>
        <begin position="190"/>
        <end position="210"/>
    </location>
</feature>
<evidence type="ECO:0000256" key="1">
    <source>
        <dbReference type="SAM" id="Phobius"/>
    </source>
</evidence>
<comment type="caution">
    <text evidence="2">The sequence shown here is derived from an EMBL/GenBank/DDBJ whole genome shotgun (WGS) entry which is preliminary data.</text>
</comment>
<dbReference type="Pfam" id="PF19700">
    <property type="entry name" value="DUF6198"/>
    <property type="match status" value="1"/>
</dbReference>
<keyword evidence="1" id="KW-0812">Transmembrane</keyword>
<evidence type="ECO:0000313" key="3">
    <source>
        <dbReference type="Proteomes" id="UP000189114"/>
    </source>
</evidence>
<dbReference type="Proteomes" id="UP000189114">
    <property type="component" value="Unassembled WGS sequence"/>
</dbReference>
<keyword evidence="1" id="KW-0472">Membrane</keyword>